<feature type="transmembrane region" description="Helical" evidence="7">
    <location>
        <begin position="245"/>
        <end position="263"/>
    </location>
</feature>
<evidence type="ECO:0000256" key="2">
    <source>
        <dbReference type="ARBA" id="ARBA00009045"/>
    </source>
</evidence>
<feature type="transmembrane region" description="Helical" evidence="7">
    <location>
        <begin position="272"/>
        <end position="293"/>
    </location>
</feature>
<dbReference type="CDD" id="cd19756">
    <property type="entry name" value="Bbox2"/>
    <property type="match status" value="1"/>
</dbReference>
<dbReference type="Proteomes" id="UP000285376">
    <property type="component" value="Unassembled WGS sequence"/>
</dbReference>
<comment type="similarity">
    <text evidence="2">Belongs to the peptidase S54 family.</text>
</comment>
<evidence type="ECO:0000256" key="3">
    <source>
        <dbReference type="ARBA" id="ARBA00022692"/>
    </source>
</evidence>
<feature type="transmembrane region" description="Helical" evidence="7">
    <location>
        <begin position="221"/>
        <end position="239"/>
    </location>
</feature>
<comment type="subcellular location">
    <subcellularLocation>
        <location evidence="1">Membrane</location>
        <topology evidence="1">Multi-pass membrane protein</topology>
    </subcellularLocation>
</comment>
<evidence type="ECO:0000256" key="7">
    <source>
        <dbReference type="SAM" id="Phobius"/>
    </source>
</evidence>
<comment type="caution">
    <text evidence="9">The sequence shown here is derived from an EMBL/GenBank/DDBJ whole genome shotgun (WGS) entry which is preliminary data.</text>
</comment>
<evidence type="ECO:0000256" key="5">
    <source>
        <dbReference type="ARBA" id="ARBA00022989"/>
    </source>
</evidence>
<dbReference type="AlphaFoldDB" id="A0A417Z2U2"/>
<dbReference type="GO" id="GO:0006508">
    <property type="term" value="P:proteolysis"/>
    <property type="evidence" value="ECO:0007669"/>
    <property type="project" value="UniProtKB-KW"/>
</dbReference>
<protein>
    <submittedName>
        <fullName evidence="9">Rhomboid family intramembrane serine protease</fullName>
    </submittedName>
</protein>
<dbReference type="RefSeq" id="WP_118913919.1">
    <property type="nucleotide sequence ID" value="NZ_CBCRVH010000013.1"/>
</dbReference>
<proteinExistence type="inferred from homology"/>
<organism evidence="9 10">
    <name type="scientific">Dermacoccus abyssi</name>
    <dbReference type="NCBI Taxonomy" id="322596"/>
    <lineage>
        <taxon>Bacteria</taxon>
        <taxon>Bacillati</taxon>
        <taxon>Actinomycetota</taxon>
        <taxon>Actinomycetes</taxon>
        <taxon>Micrococcales</taxon>
        <taxon>Dermacoccaceae</taxon>
        <taxon>Dermacoccus</taxon>
    </lineage>
</organism>
<dbReference type="InterPro" id="IPR035952">
    <property type="entry name" value="Rhomboid-like_sf"/>
</dbReference>
<dbReference type="PANTHER" id="PTHR43731:SF14">
    <property type="entry name" value="PRESENILIN-ASSOCIATED RHOMBOID-LIKE PROTEIN, MITOCHONDRIAL"/>
    <property type="match status" value="1"/>
</dbReference>
<evidence type="ECO:0000256" key="1">
    <source>
        <dbReference type="ARBA" id="ARBA00004141"/>
    </source>
</evidence>
<dbReference type="GO" id="GO:0004252">
    <property type="term" value="F:serine-type endopeptidase activity"/>
    <property type="evidence" value="ECO:0007669"/>
    <property type="project" value="InterPro"/>
</dbReference>
<dbReference type="PANTHER" id="PTHR43731">
    <property type="entry name" value="RHOMBOID PROTEASE"/>
    <property type="match status" value="1"/>
</dbReference>
<dbReference type="Gene3D" id="1.20.1540.10">
    <property type="entry name" value="Rhomboid-like"/>
    <property type="match status" value="1"/>
</dbReference>
<evidence type="ECO:0000256" key="6">
    <source>
        <dbReference type="ARBA" id="ARBA00023136"/>
    </source>
</evidence>
<sequence length="302" mass="32213">MSVPLDNGSYDEQGIPVCPRHPEVAAYTRCQRCGRPACTQCQVPASVGFQCVDCVAAERKANPMPMQRSELGMPAAPGRPLVTFGIIGICVAVWVGELMSWSFFGNVAFIALAAQDEPWRYITSGFAHDRSNVIHLLFNMMALYFMGQYLEPMLGRLRFAALYLVAVLGGSVGYQLLTSAPVRGGDLYASGWATPLVGASGGVFGLFVAVIVLNRHLGREIGPMLTLIAINVVLGFTMSNVAWQAHLGGAIVGGIAAGLLYAVRRRSAAIQLGLLGGLAALLFAAAYVSFAMADLSWIQIVR</sequence>
<evidence type="ECO:0000259" key="8">
    <source>
        <dbReference type="Pfam" id="PF01694"/>
    </source>
</evidence>
<feature type="transmembrane region" description="Helical" evidence="7">
    <location>
        <begin position="189"/>
        <end position="214"/>
    </location>
</feature>
<keyword evidence="4" id="KW-0378">Hydrolase</keyword>
<dbReference type="GO" id="GO:0016020">
    <property type="term" value="C:membrane"/>
    <property type="evidence" value="ECO:0007669"/>
    <property type="project" value="UniProtKB-SubCell"/>
</dbReference>
<dbReference type="SUPFAM" id="SSF144091">
    <property type="entry name" value="Rhomboid-like"/>
    <property type="match status" value="1"/>
</dbReference>
<dbReference type="InterPro" id="IPR050925">
    <property type="entry name" value="Rhomboid_protease_S54"/>
</dbReference>
<feature type="transmembrane region" description="Helical" evidence="7">
    <location>
        <begin position="81"/>
        <end position="113"/>
    </location>
</feature>
<name>A0A417Z2U2_9MICO</name>
<evidence type="ECO:0000313" key="10">
    <source>
        <dbReference type="Proteomes" id="UP000285376"/>
    </source>
</evidence>
<evidence type="ECO:0000313" key="9">
    <source>
        <dbReference type="EMBL" id="RHW44949.1"/>
    </source>
</evidence>
<dbReference type="Pfam" id="PF01694">
    <property type="entry name" value="Rhomboid"/>
    <property type="match status" value="1"/>
</dbReference>
<keyword evidence="5 7" id="KW-1133">Transmembrane helix</keyword>
<keyword evidence="9" id="KW-0645">Protease</keyword>
<dbReference type="EMBL" id="QWLM01000012">
    <property type="protein sequence ID" value="RHW44949.1"/>
    <property type="molecule type" value="Genomic_DNA"/>
</dbReference>
<reference evidence="9 10" key="1">
    <citation type="submission" date="2018-08" db="EMBL/GenBank/DDBJ databases">
        <title>Whole genome sequence analysis of Dermacoccus abyssi bacteria isolated from Deep Mariana trench Micromonospora spp reveals genes involved in the environmental adaptation and production of secondary metabolites.</title>
        <authorList>
            <person name="Abdel-Mageed W.M."/>
            <person name="Lehri B."/>
            <person name="Nouioui I."/>
            <person name="Goodfellow I."/>
            <person name="Jaspars M."/>
            <person name="Karlyshev A."/>
        </authorList>
    </citation>
    <scope>NUCLEOTIDE SEQUENCE [LARGE SCALE GENOMIC DNA]</scope>
    <source>
        <strain evidence="9 10">MT1.1</strain>
    </source>
</reference>
<feature type="transmembrane region" description="Helical" evidence="7">
    <location>
        <begin position="157"/>
        <end position="177"/>
    </location>
</feature>
<dbReference type="InterPro" id="IPR022764">
    <property type="entry name" value="Peptidase_S54_rhomboid_dom"/>
</dbReference>
<evidence type="ECO:0000256" key="4">
    <source>
        <dbReference type="ARBA" id="ARBA00022801"/>
    </source>
</evidence>
<keyword evidence="6 7" id="KW-0472">Membrane</keyword>
<keyword evidence="3 7" id="KW-0812">Transmembrane</keyword>
<gene>
    <name evidence="9" type="ORF">D1832_10575</name>
</gene>
<accession>A0A417Z2U2</accession>
<feature type="domain" description="Peptidase S54 rhomboid" evidence="8">
    <location>
        <begin position="116"/>
        <end position="260"/>
    </location>
</feature>